<organism evidence="8">
    <name type="scientific">Camellia chlorotic ringspot virus</name>
    <dbReference type="NCBI Taxonomy" id="2802541"/>
    <lineage>
        <taxon>Viruses</taxon>
        <taxon>Riboviria</taxon>
        <taxon>Orthornavirae</taxon>
        <taxon>Negarnaviricota</taxon>
        <taxon>Polyploviricotina</taxon>
        <taxon>Bunyaviricetes</taxon>
        <taxon>Elliovirales</taxon>
        <taxon>Fimoviridae</taxon>
    </lineage>
</organism>
<dbReference type="EMBL" id="MT040095">
    <property type="protein sequence ID" value="QID58973.1"/>
    <property type="molecule type" value="Genomic_RNA"/>
</dbReference>
<dbReference type="PROSITE" id="PS50525">
    <property type="entry name" value="RDRP_SSRNA_NEG_SEG"/>
    <property type="match status" value="1"/>
</dbReference>
<evidence type="ECO:0000256" key="1">
    <source>
        <dbReference type="ARBA" id="ARBA00012494"/>
    </source>
</evidence>
<keyword evidence="3" id="KW-0808">Transferase</keyword>
<evidence type="ECO:0000259" key="7">
    <source>
        <dbReference type="PROSITE" id="PS50525"/>
    </source>
</evidence>
<accession>A0A6G6C1Z8</accession>
<keyword evidence="8" id="KW-0696">RNA-directed RNA polymerase</keyword>
<feature type="domain" description="RdRp catalytic" evidence="7">
    <location>
        <begin position="1145"/>
        <end position="1328"/>
    </location>
</feature>
<evidence type="ECO:0000256" key="3">
    <source>
        <dbReference type="ARBA" id="ARBA00022679"/>
    </source>
</evidence>
<dbReference type="GO" id="GO:0039694">
    <property type="term" value="P:viral RNA genome replication"/>
    <property type="evidence" value="ECO:0007669"/>
    <property type="project" value="InterPro"/>
</dbReference>
<evidence type="ECO:0000256" key="6">
    <source>
        <dbReference type="ARBA" id="ARBA00031012"/>
    </source>
</evidence>
<evidence type="ECO:0000313" key="8">
    <source>
        <dbReference type="EMBL" id="QID58973.1"/>
    </source>
</evidence>
<evidence type="ECO:0000256" key="4">
    <source>
        <dbReference type="ARBA" id="ARBA00030285"/>
    </source>
</evidence>
<proteinExistence type="predicted"/>
<protein>
    <recommendedName>
        <fullName evidence="2">RNA-directed RNA polymerase L</fullName>
        <ecNumber evidence="1">2.7.7.48</ecNumber>
    </recommendedName>
    <alternativeName>
        <fullName evidence="4">Large structural protein</fullName>
    </alternativeName>
    <alternativeName>
        <fullName evidence="6">Replicase</fullName>
    </alternativeName>
    <alternativeName>
        <fullName evidence="5">Transcriptase</fullName>
    </alternativeName>
</protein>
<dbReference type="Pfam" id="PF04196">
    <property type="entry name" value="Bunya_RdRp"/>
    <property type="match status" value="1"/>
</dbReference>
<keyword evidence="8" id="KW-0548">Nucleotidyltransferase</keyword>
<name>A0A6G6C1Z8_9VIRU</name>
<dbReference type="InterPro" id="IPR007099">
    <property type="entry name" value="RNA-dir_pol_NSvirus"/>
</dbReference>
<reference evidence="8" key="1">
    <citation type="journal article" date="2020" name="Front. Microbiol.">
        <title>Virome of Camellia japonica: Discovery of and Molecular Characterization of New Viruses of Different Taxa in Camellias.</title>
        <authorList>
            <person name="Zhang S."/>
            <person name="Yang L."/>
            <person name="Ma L."/>
            <person name="Tian X."/>
            <person name="Li R."/>
            <person name="Zhou C."/>
            <person name="Cao M."/>
        </authorList>
    </citation>
    <scope>NUCLEOTIDE SEQUENCE</scope>
    <source>
        <strain evidence="8">JX1</strain>
    </source>
</reference>
<dbReference type="EC" id="2.7.7.48" evidence="1"/>
<dbReference type="GO" id="GO:0003968">
    <property type="term" value="F:RNA-directed RNA polymerase activity"/>
    <property type="evidence" value="ECO:0007669"/>
    <property type="project" value="UniProtKB-KW"/>
</dbReference>
<evidence type="ECO:0000256" key="5">
    <source>
        <dbReference type="ARBA" id="ARBA00030436"/>
    </source>
</evidence>
<dbReference type="InterPro" id="IPR007322">
    <property type="entry name" value="RNA_pol_bunyavir"/>
</dbReference>
<dbReference type="GO" id="GO:0006351">
    <property type="term" value="P:DNA-templated transcription"/>
    <property type="evidence" value="ECO:0007669"/>
    <property type="project" value="InterPro"/>
</dbReference>
<evidence type="ECO:0000256" key="2">
    <source>
        <dbReference type="ARBA" id="ARBA00018602"/>
    </source>
</evidence>
<sequence length="2320" mass="275186">MEGIKKRIQSKSYITGKVKQSYANNRYKDLLNEFLRVIGIDINHYNLINTDKKNILAKEQVLRDNESFQTYMSTINEFISTEPQDWLSDIAHHVIEVLNMVKHDFFLDLVADIIEFELIAKDFKIKDYFPIASNYQPDLLLYDNGKYYVVEIKVRRKVELSHYYDRYKNVIEHHADVDVLNLKLKDDTIIYETYGDNCKYFYKLLNSIDQKSDLYQNIVYISQVIDRIYFLYSNFKIFREISDDNVAINFDYLDKFNLEDIESLESYNEIKSQFGSYWDVMIKDLDYNVYNPKFNIDEEKIKCKEDMLNYIEKNKNNLFQEFESCINSNNYCTTRLSKDNILKKVDEKNFLKYGFQTKFKPSIYMNYGKTNNKDDRLVYYDKLFNQKLNPSKSSDYSNGVLNMLNSLFCGEYSGYLLDSRNAELKEEINLHEEYLRYRKSSPSEQSKFAKSKMKVLNVITNTEKINIYMNSVFTWSDNFNSRSKIIGYENKKDKRSDINRTKSVLRLTDYINDYKFIEKYLEELYDTNCEYKYFEKDMSFADEGVYTYNANPHQKNNLTKYYHIMHNAFKNMISLSVINNTKFRLIQTYDKSNFFIMLPNADFKDHKPIRYINVTLYEKDNTIKDSEYIKFCTLMGLMDFYCETNDHYIIVSKVISLDLTRVKILSNSLFKFMILRSYYEHIKTESNDEQNKDMAFSFLSSQFITLNTLSITDTFKNIIMVAYSGYSNLDELIDDKFNPMPKNFSQCYITYKCSIGIQDSPSQSIAIAKSKKESHQNLDDNEMVDGGFENLLLKLPVTGYVVTNAKEVFHEAFILFYIGNKGLHGSPQETLNLYSISIEFEEEYNLFLNRYNTVIQEFTNVKDYGFSFWAMYYSSKYTYSELLNNHESIRSNLTRNLHLEDSPLSVPQFSSTKSMVNSSKVEETESTFINLNFEEHKTITFDQIKKWLKRVQLDQDELIDFCERNNRVIKTINEHNKLKSIKMQNDINRDHEYGGLRHDKPYNEYRSIPELIVEGNSIKYVRMKNTYFYTNPKSDLIDCSSSKVMEEVYKDCKNKGHKTMSDFLKDIDPNDNVIVRVFNKDQRTFEDREIYTSNLTGRKLLFPLEMTFKSINEEIREEAITTPGEEKQKNMVRQRLDIHKDRSIALRSGKFKDKLYSVSSDASKWSARDIVFKFIIPILTCPFTLKEEKLHLLYCIIKYYKKFICLTDKSFLECMKFYNSSYNNDMFSKMTSQFKKNYWLVRSNWLQGNLNNTSSFVHVCAANMVKLILEWWNNQYYDSLTMRYMVHSDDSTYDFMLLWSQDTERYKNKFFENPENTGKFIIPLLKYVLKQHCIKLNEKKTYISSYFREFLSTIMVGNELTFNYLQDLLPICNDTSYVSPIDDLASYTGFLNNAFAHYCPTSIIKDVIPIINHLTSSSYNLQNTTKKNPSEGIGILSEELIWNLPVQIDAKYKLPIDVAGSLPYYTADAFNILSQFHIFLKKTRTELDELEELEKYLDVETVDRFIKEQCSQSMINYIKLCLMSQDLSLYEEDYLDSYNQKAVDQFNTSLISIKPIVKRGKLNKYLIYKEFNKDPELYKSALKLNPEWILKKPVDHKNSELQLISNFSNDSYTNSLLFNSSELDFAKRIMDSNKNVYKFNYKEYKDEKLSIEQIYLKLVKEMNLFKFSANELINYLYINLLNNKKYSVFIHVYFNKKFVGTKMKNTIYKVTQNRSVYTSFKLDSSNFDFISQSVLTPSQPNYKINSEANRIAIDYFNNYISSLKLEKIYQSETDIDGNFEDYIKSKYSNCNFKDFLPELNQSDNEEYRLKLLNIKQRYLSICILSYKGMTNINPRTILLNYNSFILRSKVSTKIFLSVNNHSDLINYWLERIGMYSSNYLFYNYRIGKTIVVTGDDKFLIQESRSEVKLISNILCYALKHPDKSILESIFYENNLFPNYKDKLINSKNIFDNFMYYKLQGFNNPDNVLDKFKNVNMYNYWYLKEDENNDKNFNVVYQSRGTFINFYTKNSKKDNEKILIAKRLSSNYNDNENINRILAKFKSDLRVYLNNIKFTYNKEIPMNYKTIPIYIDSYKNITTRSQNGIRICNIEWLDTRSLSVYFQLDKESKSINCNFKRDVNGPILFKFDVKDSNKRIDYSQFQNLIQLMGSNNDYSMIFKLLPYNQYKNLYEEFISEIYKNCNIDVFESLFPNHLSFQSNNRKFKMIKKFCLQNSLALSLLEQDEFINRLYKFVPIEYSNGNFEVDSNAKSLFEVACYSYADDITKEFVINKYADINQLIIEYIYKLGLSFQDSITYMVIIKMKYNGSEVDLVDEEDLLLND</sequence>